<evidence type="ECO:0000256" key="2">
    <source>
        <dbReference type="SAM" id="Coils"/>
    </source>
</evidence>
<keyword evidence="2" id="KW-0175">Coiled coil</keyword>
<feature type="coiled-coil region" evidence="2">
    <location>
        <begin position="26"/>
        <end position="184"/>
    </location>
</feature>
<dbReference type="InterPro" id="IPR007157">
    <property type="entry name" value="PspA_VIPP1"/>
</dbReference>
<dbReference type="EMBL" id="SRMO01000033">
    <property type="protein sequence ID" value="TGG94614.1"/>
    <property type="molecule type" value="Genomic_DNA"/>
</dbReference>
<evidence type="ECO:0000313" key="4">
    <source>
        <dbReference type="EMBL" id="TGG94614.1"/>
    </source>
</evidence>
<feature type="region of interest" description="Disordered" evidence="3">
    <location>
        <begin position="280"/>
        <end position="304"/>
    </location>
</feature>
<dbReference type="AlphaFoldDB" id="A0A524RQA2"/>
<organism evidence="4 5">
    <name type="scientific">Aphanocapsa feldmannii 277cV</name>
    <dbReference type="NCBI Taxonomy" id="2507553"/>
    <lineage>
        <taxon>Bacteria</taxon>
        <taxon>Bacillati</taxon>
        <taxon>Cyanobacteriota</taxon>
        <taxon>Cyanophyceae</taxon>
        <taxon>Oscillatoriophycideae</taxon>
        <taxon>Chroococcales</taxon>
        <taxon>Microcystaceae</taxon>
        <taxon>Aphanocapsa</taxon>
    </lineage>
</organism>
<sequence length="304" mass="33043">MGFFDRLSRLLRANLNDLVSKAEDPVKVLDQAVVDMQAELVKLRQAVATALASQRRLKSQADQAEDQAGHWLERAEQALRAGEEDLARQALTRRRASLETHQALAPQLEAATGQAEALKQGLLKLEGKIGEAKTRKKMLKARVQVAQAQAQLQNSVEGFSTDSALSAMAAFERMEEKIEALEAVSAVNVELAGTNLESRFMALEGTESVNAELSALKRQINPAAHDKAPGQPQAKEKVEALEAVSAVNVELAVTNLESRFTAFEGTESVNAELSAFKRQINPAAHDKASGQPQAKADDNARFRR</sequence>
<dbReference type="Proteomes" id="UP000317990">
    <property type="component" value="Unassembled WGS sequence"/>
</dbReference>
<dbReference type="PANTHER" id="PTHR31088:SF6">
    <property type="entry name" value="PHAGE SHOCK PROTEIN A"/>
    <property type="match status" value="1"/>
</dbReference>
<feature type="compositionally biased region" description="Basic and acidic residues" evidence="3">
    <location>
        <begin position="295"/>
        <end position="304"/>
    </location>
</feature>
<comment type="caution">
    <text evidence="4">The sequence shown here is derived from an EMBL/GenBank/DDBJ whole genome shotgun (WGS) entry which is preliminary data.</text>
</comment>
<dbReference type="Pfam" id="PF04012">
    <property type="entry name" value="PspA_IM30"/>
    <property type="match status" value="1"/>
</dbReference>
<gene>
    <name evidence="4" type="ORF">ERJ67_02275</name>
</gene>
<protein>
    <submittedName>
        <fullName evidence="4">PspA/IM30 family protein</fullName>
    </submittedName>
</protein>
<proteinExistence type="inferred from homology"/>
<evidence type="ECO:0000313" key="5">
    <source>
        <dbReference type="Proteomes" id="UP000317990"/>
    </source>
</evidence>
<comment type="similarity">
    <text evidence="1">Belongs to the PspA/Vipp/IM30 family.</text>
</comment>
<evidence type="ECO:0000256" key="3">
    <source>
        <dbReference type="SAM" id="MobiDB-lite"/>
    </source>
</evidence>
<reference evidence="4 5" key="1">
    <citation type="journal article" date="2019" name="mSystems">
        <title>Life at home and on the roam: Genomic adaptions reflect the dual lifestyle of an intracellular, facultative symbiont.</title>
        <authorList>
            <person name="Burgsdorf I."/>
        </authorList>
    </citation>
    <scope>NUCLEOTIDE SEQUENCE [LARGE SCALE GENOMIC DNA]</scope>
    <source>
        <strain evidence="4">277cV</strain>
    </source>
</reference>
<evidence type="ECO:0000256" key="1">
    <source>
        <dbReference type="ARBA" id="ARBA00043985"/>
    </source>
</evidence>
<accession>A0A524RQA2</accession>
<name>A0A524RQA2_9CHRO</name>
<dbReference type="PANTHER" id="PTHR31088">
    <property type="entry name" value="MEMBRANE-ASSOCIATED PROTEIN VIPP1, CHLOROPLASTIC"/>
    <property type="match status" value="1"/>
</dbReference>